<dbReference type="Pfam" id="PF01636">
    <property type="entry name" value="APH"/>
    <property type="match status" value="1"/>
</dbReference>
<dbReference type="InterPro" id="IPR051678">
    <property type="entry name" value="AGP_Transferase"/>
</dbReference>
<dbReference type="AlphaFoldDB" id="A0A0J8Y1R4"/>
<reference evidence="2 3" key="1">
    <citation type="submission" date="2018-01" db="EMBL/GenBank/DDBJ databases">
        <title>Whole genome sequencing of Histamine producing bacteria.</title>
        <authorList>
            <person name="Butler K."/>
        </authorList>
    </citation>
    <scope>NUCLEOTIDE SEQUENCE [LARGE SCALE GENOMIC DNA]</scope>
    <source>
        <strain evidence="2 3">DSM 24669</strain>
    </source>
</reference>
<dbReference type="CDD" id="cd05120">
    <property type="entry name" value="APH_ChoK_like"/>
    <property type="match status" value="1"/>
</dbReference>
<dbReference type="SUPFAM" id="SSF56112">
    <property type="entry name" value="Protein kinase-like (PK-like)"/>
    <property type="match status" value="1"/>
</dbReference>
<feature type="domain" description="Aminoglycoside phosphotransferase" evidence="1">
    <location>
        <begin position="36"/>
        <end position="262"/>
    </location>
</feature>
<dbReference type="RefSeq" id="WP_048897855.1">
    <property type="nucleotide sequence ID" value="NZ_AP024853.1"/>
</dbReference>
<dbReference type="InterPro" id="IPR011009">
    <property type="entry name" value="Kinase-like_dom_sf"/>
</dbReference>
<gene>
    <name evidence="2" type="ORF">C9I94_08900</name>
</gene>
<dbReference type="STRING" id="680026.AB733_05475"/>
<dbReference type="OrthoDB" id="5812505at2"/>
<protein>
    <submittedName>
        <fullName evidence="2">Phosphotransferase</fullName>
    </submittedName>
</protein>
<keyword evidence="3" id="KW-1185">Reference proteome</keyword>
<proteinExistence type="predicted"/>
<keyword evidence="2" id="KW-0808">Transferase</keyword>
<dbReference type="Proteomes" id="UP000240481">
    <property type="component" value="Unassembled WGS sequence"/>
</dbReference>
<dbReference type="EMBL" id="PYLZ01000004">
    <property type="protein sequence ID" value="PSW24920.1"/>
    <property type="molecule type" value="Genomic_DNA"/>
</dbReference>
<dbReference type="PANTHER" id="PTHR21310">
    <property type="entry name" value="AMINOGLYCOSIDE PHOSPHOTRANSFERASE-RELATED-RELATED"/>
    <property type="match status" value="1"/>
</dbReference>
<accession>A0A0J8Y1R4</accession>
<dbReference type="Gene3D" id="3.90.1200.10">
    <property type="match status" value="1"/>
</dbReference>
<dbReference type="InterPro" id="IPR002575">
    <property type="entry name" value="Aminoglycoside_PTrfase"/>
</dbReference>
<dbReference type="GO" id="GO:0016740">
    <property type="term" value="F:transferase activity"/>
    <property type="evidence" value="ECO:0007669"/>
    <property type="project" value="UniProtKB-KW"/>
</dbReference>
<name>A0A0J8Y1R4_9GAMM</name>
<comment type="caution">
    <text evidence="2">The sequence shown here is derived from an EMBL/GenBank/DDBJ whole genome shotgun (WGS) entry which is preliminary data.</text>
</comment>
<organism evidence="2 3">
    <name type="scientific">Photobacterium swingsii</name>
    <dbReference type="NCBI Taxonomy" id="680026"/>
    <lineage>
        <taxon>Bacteria</taxon>
        <taxon>Pseudomonadati</taxon>
        <taxon>Pseudomonadota</taxon>
        <taxon>Gammaproteobacteria</taxon>
        <taxon>Vibrionales</taxon>
        <taxon>Vibrionaceae</taxon>
        <taxon>Photobacterium</taxon>
    </lineage>
</organism>
<sequence>MNQQQLERIASDTFQKLFGLRASFVQTELTFYGCVVFLATDKQKAVIKFSKEIGRLAKEIQGLERLNKILDCPVPAIYFYGRDEGYDYLVLEWLDGRSAHELPLDKKAIATFGEHYTDVLLALHECSHEQGFELDDHTFSPRLIDAFEHWMYPVYRYLMSAASPFSRQLKDDFASLWESRAQVLAPINQGSSLVHDDCHIGNVLFDPKTYKVAALIDPCDVGFKHREFDLFHLYDVRPDLKLADMYIKKAKLADGYQARRWFLSLWDDAKHSRNIGWYDEEWISHKFERYGQECA</sequence>
<evidence type="ECO:0000313" key="2">
    <source>
        <dbReference type="EMBL" id="PSW24920.1"/>
    </source>
</evidence>
<evidence type="ECO:0000313" key="3">
    <source>
        <dbReference type="Proteomes" id="UP000240481"/>
    </source>
</evidence>
<evidence type="ECO:0000259" key="1">
    <source>
        <dbReference type="Pfam" id="PF01636"/>
    </source>
</evidence>